<name>A0A2A6E0W6_9BACL</name>
<dbReference type="InterPro" id="IPR036388">
    <property type="entry name" value="WH-like_DNA-bd_sf"/>
</dbReference>
<dbReference type="PANTHER" id="PTHR18964:SF149">
    <property type="entry name" value="BIFUNCTIONAL UDP-N-ACETYLGLUCOSAMINE 2-EPIMERASE_N-ACETYLMANNOSAMINE KINASE"/>
    <property type="match status" value="1"/>
</dbReference>
<dbReference type="GO" id="GO:0042732">
    <property type="term" value="P:D-xylose metabolic process"/>
    <property type="evidence" value="ECO:0007669"/>
    <property type="project" value="UniProtKB-KW"/>
</dbReference>
<protein>
    <recommendedName>
        <fullName evidence="5">HTH marR-type domain-containing protein</fullName>
    </recommendedName>
</protein>
<accession>A0A2A6E0W6</accession>
<evidence type="ECO:0000256" key="2">
    <source>
        <dbReference type="ARBA" id="ARBA00006479"/>
    </source>
</evidence>
<dbReference type="PANTHER" id="PTHR18964">
    <property type="entry name" value="ROK (REPRESSOR, ORF, KINASE) FAMILY"/>
    <property type="match status" value="1"/>
</dbReference>
<proteinExistence type="inferred from homology"/>
<keyword evidence="3" id="KW-0859">Xylose metabolism</keyword>
<dbReference type="SUPFAM" id="SSF46785">
    <property type="entry name" value="Winged helix' DNA-binding domain"/>
    <property type="match status" value="1"/>
</dbReference>
<dbReference type="InterPro" id="IPR000835">
    <property type="entry name" value="HTH_MarR-typ"/>
</dbReference>
<evidence type="ECO:0000313" key="6">
    <source>
        <dbReference type="EMBL" id="PDO10459.1"/>
    </source>
</evidence>
<dbReference type="InterPro" id="IPR000600">
    <property type="entry name" value="ROK"/>
</dbReference>
<organism evidence="6 7">
    <name type="scientific">Candidatus Reconcilbacillus cellulovorans</name>
    <dbReference type="NCBI Taxonomy" id="1906605"/>
    <lineage>
        <taxon>Bacteria</taxon>
        <taxon>Bacillati</taxon>
        <taxon>Bacillota</taxon>
        <taxon>Bacilli</taxon>
        <taxon>Bacillales</taxon>
        <taxon>Paenibacillaceae</taxon>
        <taxon>Candidatus Reconcilbacillus</taxon>
    </lineage>
</organism>
<comment type="function">
    <text evidence="1">Transcriptional repressor of xylose-utilizing enzymes.</text>
</comment>
<dbReference type="SUPFAM" id="SSF53067">
    <property type="entry name" value="Actin-like ATPase domain"/>
    <property type="match status" value="1"/>
</dbReference>
<evidence type="ECO:0000259" key="5">
    <source>
        <dbReference type="Pfam" id="PF12802"/>
    </source>
</evidence>
<dbReference type="EMBL" id="MOXJ01000014">
    <property type="protein sequence ID" value="PDO10459.1"/>
    <property type="molecule type" value="Genomic_DNA"/>
</dbReference>
<dbReference type="GO" id="GO:0003700">
    <property type="term" value="F:DNA-binding transcription factor activity"/>
    <property type="evidence" value="ECO:0007669"/>
    <property type="project" value="InterPro"/>
</dbReference>
<evidence type="ECO:0000313" key="7">
    <source>
        <dbReference type="Proteomes" id="UP000243688"/>
    </source>
</evidence>
<dbReference type="Gene3D" id="3.30.420.40">
    <property type="match status" value="2"/>
</dbReference>
<dbReference type="Pfam" id="PF00480">
    <property type="entry name" value="ROK"/>
    <property type="match status" value="2"/>
</dbReference>
<dbReference type="InterPro" id="IPR036390">
    <property type="entry name" value="WH_DNA-bd_sf"/>
</dbReference>
<evidence type="ECO:0000256" key="4">
    <source>
        <dbReference type="SAM" id="MobiDB-lite"/>
    </source>
</evidence>
<sequence length="420" mass="45010">MTDVTGDQHLVKKINKSILLDWIRRASPVSRADLSVRTGLNKGTVSSLVRELIESGLVRELGPGPSSGGRKPILLAFDPDAGAAVGVDIGVHHMAGVLTDLAGNVKIIRRVSLPDRSYPAVVEQTVSLVKKLSEDAKNRPYGVVGVGVGVPGLVDADGTVLFAPNLEWENRELRTDLADALGSEIYIDNEANLGAIAERRFGAGDPSDFCDDDKRSDGPRTAAPEPESVEMIYISAGIGIGAGLIVNGALYRGAVGLSGEAGHMTVETEGRPCPCGNRGCWEQYASEQALIREARAVSSLREALDGRPGEELETLTELARAGNADAATLFRRTGAALGVGIANLIHIFNPERVVVGNRLTLAEEWLLDAIREEVGRRTMPFHRRRVDIRFSRLGVHATALGAAWTAVERFFADMRITVKA</sequence>
<dbReference type="Proteomes" id="UP000243688">
    <property type="component" value="Unassembled WGS sequence"/>
</dbReference>
<evidence type="ECO:0000256" key="3">
    <source>
        <dbReference type="ARBA" id="ARBA00022629"/>
    </source>
</evidence>
<comment type="similarity">
    <text evidence="2">Belongs to the ROK (NagC/XylR) family.</text>
</comment>
<dbReference type="AlphaFoldDB" id="A0A2A6E0W6"/>
<feature type="domain" description="HTH marR-type" evidence="5">
    <location>
        <begin position="18"/>
        <end position="59"/>
    </location>
</feature>
<reference evidence="6 7" key="1">
    <citation type="submission" date="2016-12" db="EMBL/GenBank/DDBJ databases">
        <title>Candidatus Reconcilibacillus cellulovorans genome.</title>
        <authorList>
            <person name="Kolinko S."/>
            <person name="Wu Y.-W."/>
            <person name="Tachea F."/>
            <person name="Denzel E."/>
            <person name="Hiras J."/>
            <person name="Baecker N."/>
            <person name="Chan L.J."/>
            <person name="Eichorst S.A."/>
            <person name="Frey D."/>
            <person name="Adams P.D."/>
            <person name="Pray T."/>
            <person name="Tanjore D."/>
            <person name="Petzold C.J."/>
            <person name="Gladden J.M."/>
            <person name="Simmons B.A."/>
            <person name="Singer S.W."/>
        </authorList>
    </citation>
    <scope>NUCLEOTIDE SEQUENCE [LARGE SCALE GENOMIC DNA]</scope>
    <source>
        <strain evidence="6">JTherm</strain>
    </source>
</reference>
<gene>
    <name evidence="6" type="ORF">BLM47_06915</name>
</gene>
<comment type="caution">
    <text evidence="6">The sequence shown here is derived from an EMBL/GenBank/DDBJ whole genome shotgun (WGS) entry which is preliminary data.</text>
</comment>
<dbReference type="Pfam" id="PF12802">
    <property type="entry name" value="MarR_2"/>
    <property type="match status" value="1"/>
</dbReference>
<dbReference type="Gene3D" id="1.10.10.10">
    <property type="entry name" value="Winged helix-like DNA-binding domain superfamily/Winged helix DNA-binding domain"/>
    <property type="match status" value="1"/>
</dbReference>
<feature type="region of interest" description="Disordered" evidence="4">
    <location>
        <begin position="204"/>
        <end position="224"/>
    </location>
</feature>
<keyword evidence="3" id="KW-0119">Carbohydrate metabolism</keyword>
<evidence type="ECO:0000256" key="1">
    <source>
        <dbReference type="ARBA" id="ARBA00002486"/>
    </source>
</evidence>
<dbReference type="CDD" id="cd24076">
    <property type="entry name" value="ASKHA_ATPase_ROK_BsXylR-like"/>
    <property type="match status" value="1"/>
</dbReference>
<dbReference type="InterPro" id="IPR043129">
    <property type="entry name" value="ATPase_NBD"/>
</dbReference>